<accession>A0A4R6RU01</accession>
<dbReference type="Proteomes" id="UP000295601">
    <property type="component" value="Unassembled WGS sequence"/>
</dbReference>
<feature type="region of interest" description="Disordered" evidence="1">
    <location>
        <begin position="41"/>
        <end position="71"/>
    </location>
</feature>
<evidence type="ECO:0000313" key="3">
    <source>
        <dbReference type="Proteomes" id="UP000295601"/>
    </source>
</evidence>
<proteinExistence type="predicted"/>
<keyword evidence="3" id="KW-1185">Reference proteome</keyword>
<evidence type="ECO:0000313" key="2">
    <source>
        <dbReference type="EMBL" id="TDP89506.1"/>
    </source>
</evidence>
<dbReference type="AlphaFoldDB" id="A0A4R6RU01"/>
<name>A0A4R6RU01_9MICO</name>
<dbReference type="EMBL" id="SNYA01000009">
    <property type="protein sequence ID" value="TDP89506.1"/>
    <property type="molecule type" value="Genomic_DNA"/>
</dbReference>
<gene>
    <name evidence="2" type="ORF">EDF62_3237</name>
</gene>
<reference evidence="2 3" key="1">
    <citation type="submission" date="2019-03" db="EMBL/GenBank/DDBJ databases">
        <title>Genomic analyses of the natural microbiome of Caenorhabditis elegans.</title>
        <authorList>
            <person name="Samuel B."/>
        </authorList>
    </citation>
    <scope>NUCLEOTIDE SEQUENCE [LARGE SCALE GENOMIC DNA]</scope>
    <source>
        <strain evidence="2 3">JUb18</strain>
    </source>
</reference>
<sequence length="1104" mass="119366">MTHRFTAEQFSPIIYDSGADKLIDSQIAPLVAAVRGYRSFSDQDGESKKPQTRVSEASKPEASGGKGISPQQTKYCFAEGGDVMIMPWYSVGAVVGGGTKLPGFSLCQARPSIAKEDADGRPMKYLFPREMHAPISAHPAWTGDLVSEASKIVLTEGVLKEDSILTAMLLSAGVPYADLLLPTGLSVDETVAWAKEAGLAQLRDAIAKVPSHARIMPIGVAGVDGWKPTQLNPLPLFNKELLICLDGDVTSNTRVWKAASRLWEYASERDAQVRLVNLGSSSALMQIQAVEGYSHIGKAVGDQKPPMLGADDFLSHIGSLEQLLSYVEDQLPPSPVDESEGLKTGEWYVSKDGLSVGEWMYNAEVGYGHLVPRVHVGGYVSSIVVDRAPTHNEVSEGQLHTGEDHTAEQHAVLELCWMDEVTEKPKRVEVLIGTELLSSSPDRWPAKVQGQLPPELTMSPNWPPPGGEKGLKWLQAIKRNSSTPDREWTKKRAWSATGWVPTPDGDPVYVIGDQRLGATRSDEAQTESAVDSSILPNASLFGVQDLWWDTVDPNAVGEVTTAGLETYRRQLRGDIELTVKHFVNSGVWRTPHHGPTLLAAALRTTVPQRPGIPIFCSGNPGSGKSWSASFAMCAWQDKKGTWSEDRLPGSASSTAFALEKTVAVAGGGMWVVDDLAPSVSASAAINAEAGMENLVRSIFNDSARQRGTKDGALAKSSQPRAMLVVTAENSLTSTSALERVVELKFERGNGDPRSGTINNEAAQQLRTKVLDSLVLSRVAAAMVRFWHQPHVSTINDQGGYANTWAERVTLLKRTHKEAKSALGVILNAEHGISEGASARRVALISELLLPLIYLSHLYQWAGGTDTDTLVSLMLVSATSSDEDQSAAAADKALESYRMVKGAVEGMNLDISATIREERGGEVEVPQFHNVTVALATLAAEQLVTLQEHKVGRSLIVAMSNALASRKAHLANPISPGVPPFDTTRPEGQQYNRLVGWEMEGSEWKPKGEPIGYAGTPSGQESVLVAQFHAVNAFALAQRHYPTFVPHGQKYESSWRAALSEGLLIEPTGGSRSYSVQQYYGRGARVRGPMVLLNRLLGISDEQED</sequence>
<organism evidence="2 3">
    <name type="scientific">Leucobacter luti</name>
    <dbReference type="NCBI Taxonomy" id="340320"/>
    <lineage>
        <taxon>Bacteria</taxon>
        <taxon>Bacillati</taxon>
        <taxon>Actinomycetota</taxon>
        <taxon>Actinomycetes</taxon>
        <taxon>Micrococcales</taxon>
        <taxon>Microbacteriaceae</taxon>
        <taxon>Leucobacter</taxon>
    </lineage>
</organism>
<protein>
    <recommendedName>
        <fullName evidence="4">DUF3854 domain-containing protein</fullName>
    </recommendedName>
</protein>
<evidence type="ECO:0008006" key="4">
    <source>
        <dbReference type="Google" id="ProtNLM"/>
    </source>
</evidence>
<dbReference type="OrthoDB" id="5062998at2"/>
<dbReference type="RefSeq" id="WP_133617760.1">
    <property type="nucleotide sequence ID" value="NZ_SNYA01000009.1"/>
</dbReference>
<feature type="region of interest" description="Disordered" evidence="1">
    <location>
        <begin position="442"/>
        <end position="461"/>
    </location>
</feature>
<comment type="caution">
    <text evidence="2">The sequence shown here is derived from an EMBL/GenBank/DDBJ whole genome shotgun (WGS) entry which is preliminary data.</text>
</comment>
<evidence type="ECO:0000256" key="1">
    <source>
        <dbReference type="SAM" id="MobiDB-lite"/>
    </source>
</evidence>